<dbReference type="InterPro" id="IPR036464">
    <property type="entry name" value="Rubisco_LSMT_subst-bd_sf"/>
</dbReference>
<dbReference type="RefSeq" id="XP_013381283.1">
    <property type="nucleotide sequence ID" value="XM_013525829.2"/>
</dbReference>
<evidence type="ECO:0000256" key="3">
    <source>
        <dbReference type="ARBA" id="ARBA00022691"/>
    </source>
</evidence>
<dbReference type="AlphaFoldDB" id="A0A1S3H5K2"/>
<evidence type="ECO:0000256" key="1">
    <source>
        <dbReference type="ARBA" id="ARBA00022603"/>
    </source>
</evidence>
<proteinExistence type="predicted"/>
<dbReference type="STRING" id="7574.A0A1S3H5K2"/>
<reference evidence="7" key="1">
    <citation type="submission" date="2025-08" db="UniProtKB">
        <authorList>
            <consortium name="RefSeq"/>
        </authorList>
    </citation>
    <scope>IDENTIFICATION</scope>
    <source>
        <tissue evidence="7">Gonads</tissue>
    </source>
</reference>
<dbReference type="OrthoDB" id="341421at2759"/>
<evidence type="ECO:0000256" key="2">
    <source>
        <dbReference type="ARBA" id="ARBA00022679"/>
    </source>
</evidence>
<dbReference type="GO" id="GO:0005634">
    <property type="term" value="C:nucleus"/>
    <property type="evidence" value="ECO:0007669"/>
    <property type="project" value="TreeGrafter"/>
</dbReference>
<accession>A0A1S3H5K2</accession>
<dbReference type="GeneID" id="106152306"/>
<name>A0A1S3H5K2_LINAN</name>
<dbReference type="InterPro" id="IPR050600">
    <property type="entry name" value="SETD3_SETD6_MTase"/>
</dbReference>
<dbReference type="Pfam" id="PF00856">
    <property type="entry name" value="SET"/>
    <property type="match status" value="1"/>
</dbReference>
<dbReference type="GO" id="GO:0032259">
    <property type="term" value="P:methylation"/>
    <property type="evidence" value="ECO:0007669"/>
    <property type="project" value="UniProtKB-KW"/>
</dbReference>
<evidence type="ECO:0000259" key="5">
    <source>
        <dbReference type="PROSITE" id="PS50280"/>
    </source>
</evidence>
<dbReference type="CDD" id="cd10527">
    <property type="entry name" value="SET_LSMT"/>
    <property type="match status" value="1"/>
</dbReference>
<dbReference type="KEGG" id="lak:106152306"/>
<dbReference type="Proteomes" id="UP000085678">
    <property type="component" value="Unplaced"/>
</dbReference>
<dbReference type="PANTHER" id="PTHR13271">
    <property type="entry name" value="UNCHARACTERIZED PUTATIVE METHYLTRANSFERASE"/>
    <property type="match status" value="1"/>
</dbReference>
<dbReference type="SMART" id="SM00317">
    <property type="entry name" value="SET"/>
    <property type="match status" value="1"/>
</dbReference>
<dbReference type="InterPro" id="IPR046341">
    <property type="entry name" value="SET_dom_sf"/>
</dbReference>
<dbReference type="PANTHER" id="PTHR13271:SF34">
    <property type="entry name" value="N-LYSINE METHYLTRANSFERASE SETD6"/>
    <property type="match status" value="1"/>
</dbReference>
<dbReference type="SUPFAM" id="SSF82199">
    <property type="entry name" value="SET domain"/>
    <property type="match status" value="1"/>
</dbReference>
<evidence type="ECO:0000256" key="4">
    <source>
        <dbReference type="SAM" id="MobiDB-lite"/>
    </source>
</evidence>
<dbReference type="GO" id="GO:0016279">
    <property type="term" value="F:protein-lysine N-methyltransferase activity"/>
    <property type="evidence" value="ECO:0007669"/>
    <property type="project" value="TreeGrafter"/>
</dbReference>
<sequence>MDALCNWLRSKDPLFKVADQLLGLANFPVTGRGIIAKAHIPKGSLLLQIPRELCLSQETARMYPPLKDIFAAVPELSSDDVIALCLMHQRLQGEEAPNYEHIRLIPGIDQGAEPYQQTIFWTDEELDELKGSKIYTITKQLHSQLRSDYNNIVVRVFMRFPKVLPLKSYSYDIYLWALATIWSRAMDFQVNDETVGRYIVPVADMFNTDPHSEVCHFYNVANNTIGIMANKDYQAGEQVFINYGEVPNARLLQLHGFTIENNPGEVVELYAPLSPQVECFSNKLSLLGKMGVNPNQPHLLSASTPLPPKLLPSLRVQFGTEDILKKVESEALSFDSSVDPKYEGEILKFLESGIQGMLAQYPADSDTDSEEMGDGSQPQSRKKMAVILRHGEKAFLEKSLKTVQELLESL</sequence>
<keyword evidence="6" id="KW-1185">Reference proteome</keyword>
<evidence type="ECO:0000313" key="7">
    <source>
        <dbReference type="RefSeq" id="XP_013381283.1"/>
    </source>
</evidence>
<organism evidence="6 7">
    <name type="scientific">Lingula anatina</name>
    <name type="common">Brachiopod</name>
    <name type="synonym">Lingula unguis</name>
    <dbReference type="NCBI Taxonomy" id="7574"/>
    <lineage>
        <taxon>Eukaryota</taxon>
        <taxon>Metazoa</taxon>
        <taxon>Spiralia</taxon>
        <taxon>Lophotrochozoa</taxon>
        <taxon>Brachiopoda</taxon>
        <taxon>Linguliformea</taxon>
        <taxon>Lingulata</taxon>
        <taxon>Lingulida</taxon>
        <taxon>Linguloidea</taxon>
        <taxon>Lingulidae</taxon>
        <taxon>Lingula</taxon>
    </lineage>
</organism>
<dbReference type="InParanoid" id="A0A1S3H5K2"/>
<keyword evidence="1" id="KW-0489">Methyltransferase</keyword>
<keyword evidence="3" id="KW-0949">S-adenosyl-L-methionine</keyword>
<dbReference type="Pfam" id="PF09273">
    <property type="entry name" value="Rubis-subs-bind"/>
    <property type="match status" value="1"/>
</dbReference>
<dbReference type="InterPro" id="IPR015353">
    <property type="entry name" value="Rubisco_LSMT_subst-bd"/>
</dbReference>
<gene>
    <name evidence="7" type="primary">LOC106152306</name>
</gene>
<keyword evidence="2" id="KW-0808">Transferase</keyword>
<dbReference type="Gene3D" id="3.90.1410.10">
    <property type="entry name" value="set domain protein methyltransferase, domain 1"/>
    <property type="match status" value="1"/>
</dbReference>
<dbReference type="Gene3D" id="3.90.1420.10">
    <property type="entry name" value="Rubisco LSMT, substrate-binding domain"/>
    <property type="match status" value="1"/>
</dbReference>
<dbReference type="SUPFAM" id="SSF81822">
    <property type="entry name" value="RuBisCo LSMT C-terminal, substrate-binding domain"/>
    <property type="match status" value="1"/>
</dbReference>
<feature type="domain" description="SET" evidence="5">
    <location>
        <begin position="20"/>
        <end position="244"/>
    </location>
</feature>
<dbReference type="InterPro" id="IPR001214">
    <property type="entry name" value="SET_dom"/>
</dbReference>
<dbReference type="PROSITE" id="PS50280">
    <property type="entry name" value="SET"/>
    <property type="match status" value="1"/>
</dbReference>
<protein>
    <submittedName>
        <fullName evidence="7">Histone-lysine N-methyltransferase setd3</fullName>
    </submittedName>
</protein>
<evidence type="ECO:0000313" key="6">
    <source>
        <dbReference type="Proteomes" id="UP000085678"/>
    </source>
</evidence>
<feature type="region of interest" description="Disordered" evidence="4">
    <location>
        <begin position="363"/>
        <end position="383"/>
    </location>
</feature>